<reference evidence="2 3" key="2">
    <citation type="journal article" date="2019" name="G3 (Bethesda)">
        <title>Hybrid Assembly of the Genome of the Entomopathogenic Nematode Steinernema carpocapsae Identifies the X-Chromosome.</title>
        <authorList>
            <person name="Serra L."/>
            <person name="Macchietto M."/>
            <person name="Macias-Munoz A."/>
            <person name="McGill C.J."/>
            <person name="Rodriguez I.M."/>
            <person name="Rodriguez B."/>
            <person name="Murad R."/>
            <person name="Mortazavi A."/>
        </authorList>
    </citation>
    <scope>NUCLEOTIDE SEQUENCE [LARGE SCALE GENOMIC DNA]</scope>
    <source>
        <strain evidence="2 3">ALL</strain>
    </source>
</reference>
<keyword evidence="3" id="KW-1185">Reference proteome</keyword>
<sequence>MYRTAYQSASKVETKNQPQKPASPQTPVPPFRAHGPFRNPYFTLFAYSPTMDCVASKKAHLFSKEPQCFAENVKSSCQPFFRAHGPFIIPRFNIDQPTALDIFFGLA</sequence>
<comment type="caution">
    <text evidence="2">The sequence shown here is derived from an EMBL/GenBank/DDBJ whole genome shotgun (WGS) entry which is preliminary data.</text>
</comment>
<protein>
    <submittedName>
        <fullName evidence="2">Uncharacterized protein</fullName>
    </submittedName>
</protein>
<evidence type="ECO:0000313" key="2">
    <source>
        <dbReference type="EMBL" id="TMS32480.1"/>
    </source>
</evidence>
<dbReference type="Proteomes" id="UP000298663">
    <property type="component" value="Unassembled WGS sequence"/>
</dbReference>
<gene>
    <name evidence="2" type="ORF">L596_000310</name>
</gene>
<reference evidence="2 3" key="1">
    <citation type="journal article" date="2015" name="Genome Biol.">
        <title>Comparative genomics of Steinernema reveals deeply conserved gene regulatory networks.</title>
        <authorList>
            <person name="Dillman A.R."/>
            <person name="Macchietto M."/>
            <person name="Porter C.F."/>
            <person name="Rogers A."/>
            <person name="Williams B."/>
            <person name="Antoshechkin I."/>
            <person name="Lee M.M."/>
            <person name="Goodwin Z."/>
            <person name="Lu X."/>
            <person name="Lewis E.E."/>
            <person name="Goodrich-Blair H."/>
            <person name="Stock S.P."/>
            <person name="Adams B.J."/>
            <person name="Sternberg P.W."/>
            <person name="Mortazavi A."/>
        </authorList>
    </citation>
    <scope>NUCLEOTIDE SEQUENCE [LARGE SCALE GENOMIC DNA]</scope>
    <source>
        <strain evidence="2 3">ALL</strain>
    </source>
</reference>
<dbReference type="AlphaFoldDB" id="A0A4U8UHM4"/>
<feature type="compositionally biased region" description="Polar residues" evidence="1">
    <location>
        <begin position="1"/>
        <end position="23"/>
    </location>
</feature>
<evidence type="ECO:0000313" key="3">
    <source>
        <dbReference type="Proteomes" id="UP000298663"/>
    </source>
</evidence>
<dbReference type="EMBL" id="AZBU02000001">
    <property type="protein sequence ID" value="TMS32480.1"/>
    <property type="molecule type" value="Genomic_DNA"/>
</dbReference>
<accession>A0A4U8UHM4</accession>
<feature type="region of interest" description="Disordered" evidence="1">
    <location>
        <begin position="1"/>
        <end position="34"/>
    </location>
</feature>
<proteinExistence type="predicted"/>
<evidence type="ECO:0000256" key="1">
    <source>
        <dbReference type="SAM" id="MobiDB-lite"/>
    </source>
</evidence>
<organism evidence="2 3">
    <name type="scientific">Steinernema carpocapsae</name>
    <name type="common">Entomopathogenic nematode</name>
    <dbReference type="NCBI Taxonomy" id="34508"/>
    <lineage>
        <taxon>Eukaryota</taxon>
        <taxon>Metazoa</taxon>
        <taxon>Ecdysozoa</taxon>
        <taxon>Nematoda</taxon>
        <taxon>Chromadorea</taxon>
        <taxon>Rhabditida</taxon>
        <taxon>Tylenchina</taxon>
        <taxon>Panagrolaimomorpha</taxon>
        <taxon>Strongyloidoidea</taxon>
        <taxon>Steinernematidae</taxon>
        <taxon>Steinernema</taxon>
    </lineage>
</organism>
<name>A0A4U8UHM4_STECR</name>